<dbReference type="Pfam" id="PF01841">
    <property type="entry name" value="Transglut_core"/>
    <property type="match status" value="1"/>
</dbReference>
<name>A0A853PQZ2_BACFG</name>
<proteinExistence type="predicted"/>
<dbReference type="InterPro" id="IPR038765">
    <property type="entry name" value="Papain-like_cys_pep_sf"/>
</dbReference>
<dbReference type="Gene3D" id="3.10.620.30">
    <property type="match status" value="1"/>
</dbReference>
<sequence length="271" mass="31033">MYIPPNNIIIIKYMQKLLFLFLLPLIPFSFPCHAQTTYRMVTRNYSPVTDSYPQEVSNFKKADSVYYFTVKVSKAYDDTLKRKVAEKVLYSPNDIYDGEVASYLNPTRLIDYSSPTIELITDSLFKGEDSIMTIIKKGLEFVSHYISFDDSLATAISRGDCKTLDVNHILQRKKGTCSEYTNLFTALMRKKGIPCRFVAGFIFIPEQKFYGCHAWAECYLKQYGWMAVDPQSGKSWLPTTIIRLFAGTDYTGCGLNSFMDLVPKSIEIVKE</sequence>
<comment type="caution">
    <text evidence="3">The sequence shown here is derived from an EMBL/GenBank/DDBJ whole genome shotgun (WGS) entry which is preliminary data.</text>
</comment>
<dbReference type="SMART" id="SM00460">
    <property type="entry name" value="TGc"/>
    <property type="match status" value="1"/>
</dbReference>
<gene>
    <name evidence="3" type="ORF">AC094_26270</name>
</gene>
<evidence type="ECO:0000313" key="4">
    <source>
        <dbReference type="Proteomes" id="UP000093197"/>
    </source>
</evidence>
<protein>
    <recommendedName>
        <fullName evidence="2">Transglutaminase-like domain-containing protein</fullName>
    </recommendedName>
</protein>
<feature type="chain" id="PRO_5033036623" description="Transglutaminase-like domain-containing protein" evidence="1">
    <location>
        <begin position="35"/>
        <end position="271"/>
    </location>
</feature>
<reference evidence="3 4" key="1">
    <citation type="journal article" date="2016" name="PLoS ONE">
        <title>Genomic Diversity of Enterotoxigenic Strains of Bacteroides fragilis.</title>
        <authorList>
            <person name="Pierce J.V."/>
            <person name="Bernstein H.D."/>
        </authorList>
    </citation>
    <scope>NUCLEOTIDE SEQUENCE [LARGE SCALE GENOMIC DNA]</scope>
    <source>
        <strain evidence="3 4">20793-3</strain>
    </source>
</reference>
<feature type="domain" description="Transglutaminase-like" evidence="2">
    <location>
        <begin position="169"/>
        <end position="232"/>
    </location>
</feature>
<feature type="signal peptide" evidence="1">
    <location>
        <begin position="1"/>
        <end position="34"/>
    </location>
</feature>
<evidence type="ECO:0000256" key="1">
    <source>
        <dbReference type="SAM" id="SignalP"/>
    </source>
</evidence>
<evidence type="ECO:0000313" key="3">
    <source>
        <dbReference type="EMBL" id="OCR31116.1"/>
    </source>
</evidence>
<accession>A0A853PQZ2</accession>
<keyword evidence="1" id="KW-0732">Signal</keyword>
<evidence type="ECO:0000259" key="2">
    <source>
        <dbReference type="SMART" id="SM00460"/>
    </source>
</evidence>
<dbReference type="InterPro" id="IPR002931">
    <property type="entry name" value="Transglutaminase-like"/>
</dbReference>
<dbReference type="Proteomes" id="UP000093197">
    <property type="component" value="Unassembled WGS sequence"/>
</dbReference>
<dbReference type="SUPFAM" id="SSF54001">
    <property type="entry name" value="Cysteine proteinases"/>
    <property type="match status" value="1"/>
</dbReference>
<dbReference type="PANTHER" id="PTHR33490">
    <property type="entry name" value="BLR5614 PROTEIN-RELATED"/>
    <property type="match status" value="1"/>
</dbReference>
<dbReference type="AlphaFoldDB" id="A0A853PQZ2"/>
<organism evidence="3 4">
    <name type="scientific">Bacteroides fragilis</name>
    <dbReference type="NCBI Taxonomy" id="817"/>
    <lineage>
        <taxon>Bacteria</taxon>
        <taxon>Pseudomonadati</taxon>
        <taxon>Bacteroidota</taxon>
        <taxon>Bacteroidia</taxon>
        <taxon>Bacteroidales</taxon>
        <taxon>Bacteroidaceae</taxon>
        <taxon>Bacteroides</taxon>
    </lineage>
</organism>
<dbReference type="EMBL" id="LIDT01000025">
    <property type="protein sequence ID" value="OCR31116.1"/>
    <property type="molecule type" value="Genomic_DNA"/>
</dbReference>